<dbReference type="AlphaFoldDB" id="F0US56"/>
<dbReference type="GO" id="GO:0008650">
    <property type="term" value="F:rRNA (uridine-2'-O-)-methyltransferase activity"/>
    <property type="evidence" value="ECO:0007669"/>
    <property type="project" value="TreeGrafter"/>
</dbReference>
<dbReference type="STRING" id="544711.F0US56"/>
<evidence type="ECO:0000256" key="1">
    <source>
        <dbReference type="ARBA" id="ARBA00009258"/>
    </source>
</evidence>
<dbReference type="HAMAP" id="MF_01547">
    <property type="entry name" value="RNA_methyltr_E"/>
    <property type="match status" value="1"/>
</dbReference>
<proteinExistence type="inferred from homology"/>
<dbReference type="InterPro" id="IPR002877">
    <property type="entry name" value="RNA_MeTrfase_FtsJ_dom"/>
</dbReference>
<gene>
    <name evidence="9" type="ORF">HCEG_07948</name>
</gene>
<feature type="compositionally biased region" description="Polar residues" evidence="7">
    <location>
        <begin position="314"/>
        <end position="338"/>
    </location>
</feature>
<name>F0US56_AJEC8</name>
<dbReference type="PANTHER" id="PTHR10920:SF18">
    <property type="entry name" value="RRNA METHYLTRANSFERASE 2, MITOCHONDRIAL"/>
    <property type="match status" value="1"/>
</dbReference>
<evidence type="ECO:0000256" key="5">
    <source>
        <dbReference type="ARBA" id="ARBA00022691"/>
    </source>
</evidence>
<sequence length="854" mass="96393">MASRKQRSSAVLQDSELLSPASARLETEYEKALCYTKLIIGDEKNRIMRVQALLASHDKDDLCSEVEDVKTHLARAEKIGSKAQEQLKQARNEIDSLRNSLRVQLREIEHLKSNINELQVTAADSSKLLAEKRAMTREISNLKHEIEQLKSQALSHQALMSEKLSLERQLRSLEVELQSEKNALEKARLKDVEQNEVDSKILTELGELNKELTRERREREKIQNDMKTETLEWARHRLVLENKLTTLRNKLRQSKDDSTLDQPTILDDAGSPQEDQRRKRSTSRFESDVAITTPGAAVAHQRMSRMPAVPGEKSTFSTTPFLNRTSTTAESSGMSASDSDLEHVRKPVKRMKEDVEDNRSKPSKPSHSKATKATKRRPPPKSQNVSVMVNSDDDHENTQPTKRQNQPSTSTTNKNAGIKRRFLPRKPEGTLFDDDEQGYGEYSKDRRRVLTGFRALGGGQLGLGAPGRRLGGGRGLEAYADISPLRRNIRAAHIFEDSPMGRELLTLHNSNSIPQSHMIFLNLFLSYHVWLPSGKSLGRKPRELIEISKRYSSSKRWQARQAKDKYSREAGVKGLKSRAAFKLLQINDRYKIFKPGQSIVDLGYAPGSWSQVAVDLTRPNGRVVGVDIIPAQPPKGVSTIQGNFLSLQIQAYVREFLRNPNRGRAQSLNHFKNADQRSQPKTDDEVEEIEGYIDRERSASSHITQADGANETIPDVAVGDKTVDVVLSDMSAPWEQTTGFWKKSLSDPYRRMMNTSGMGFRDHAGSMDLCRAALEFSFNVLKTGGHFVCKFYQGAEDKALEKQLKELFQTVHREKPESSRSESKEAYFIGLRRKQNAAKDAVLRTSSSYESNSS</sequence>
<keyword evidence="9" id="KW-0131">Cell cycle</keyword>
<evidence type="ECO:0000256" key="6">
    <source>
        <dbReference type="ARBA" id="ARBA00041184"/>
    </source>
</evidence>
<keyword evidence="2" id="KW-0698">rRNA processing</keyword>
<organism evidence="10">
    <name type="scientific">Ajellomyces capsulatus (strain H88)</name>
    <name type="common">Darling's disease fungus</name>
    <name type="synonym">Histoplasma capsulatum</name>
    <dbReference type="NCBI Taxonomy" id="544711"/>
    <lineage>
        <taxon>Eukaryota</taxon>
        <taxon>Fungi</taxon>
        <taxon>Dikarya</taxon>
        <taxon>Ascomycota</taxon>
        <taxon>Pezizomycotina</taxon>
        <taxon>Eurotiomycetes</taxon>
        <taxon>Eurotiomycetidae</taxon>
        <taxon>Onygenales</taxon>
        <taxon>Ajellomycetaceae</taxon>
        <taxon>Histoplasma</taxon>
    </lineage>
</organism>
<dbReference type="Gene3D" id="1.10.287.1490">
    <property type="match status" value="1"/>
</dbReference>
<dbReference type="VEuPathDB" id="FungiDB:I7I53_01835"/>
<dbReference type="Gene3D" id="3.40.50.150">
    <property type="entry name" value="Vaccinia Virus protein VP39"/>
    <property type="match status" value="1"/>
</dbReference>
<dbReference type="HOGENOM" id="CLU_008333_0_0_1"/>
<evidence type="ECO:0000313" key="10">
    <source>
        <dbReference type="Proteomes" id="UP000008142"/>
    </source>
</evidence>
<protein>
    <recommendedName>
        <fullName evidence="6">rRNA methyltransferase 2, mitochondrial</fullName>
    </recommendedName>
</protein>
<dbReference type="OMA" id="ENDIDMH"/>
<feature type="compositionally biased region" description="Basic residues" evidence="7">
    <location>
        <begin position="361"/>
        <end position="379"/>
    </location>
</feature>
<keyword evidence="3" id="KW-0489">Methyltransferase</keyword>
<dbReference type="InterPro" id="IPR015507">
    <property type="entry name" value="rRNA-MeTfrase_E"/>
</dbReference>
<evidence type="ECO:0000259" key="8">
    <source>
        <dbReference type="Pfam" id="PF01728"/>
    </source>
</evidence>
<evidence type="ECO:0000256" key="7">
    <source>
        <dbReference type="SAM" id="MobiDB-lite"/>
    </source>
</evidence>
<feature type="compositionally biased region" description="Basic and acidic residues" evidence="7">
    <location>
        <begin position="340"/>
        <end position="360"/>
    </location>
</feature>
<dbReference type="SUPFAM" id="SSF53335">
    <property type="entry name" value="S-adenosyl-L-methionine-dependent methyltransferases"/>
    <property type="match status" value="1"/>
</dbReference>
<keyword evidence="5" id="KW-0949">S-adenosyl-L-methionine</keyword>
<evidence type="ECO:0000256" key="3">
    <source>
        <dbReference type="ARBA" id="ARBA00022603"/>
    </source>
</evidence>
<reference evidence="10" key="1">
    <citation type="submission" date="2008-07" db="EMBL/GenBank/DDBJ databases">
        <title>Annotation of Ajellomyces capsulatus strain H88.</title>
        <authorList>
            <person name="Champion M."/>
            <person name="Cuomo C."/>
            <person name="Ma L.-J."/>
            <person name="Henn M.R."/>
            <person name="Sil A."/>
            <person name="Goldman B."/>
            <person name="Young S.K."/>
            <person name="Kodira C.D."/>
            <person name="Zeng Q."/>
            <person name="Koehrsen M."/>
            <person name="Alvarado L."/>
            <person name="Berlin A."/>
            <person name="Borenstein D."/>
            <person name="Chen Z."/>
            <person name="Engels R."/>
            <person name="Freedman E."/>
            <person name="Gellesch M."/>
            <person name="Goldberg J."/>
            <person name="Griggs A."/>
            <person name="Gujja S."/>
            <person name="Heiman D."/>
            <person name="Hepburn T."/>
            <person name="Howarth C."/>
            <person name="Jen D."/>
            <person name="Larson L."/>
            <person name="Lewis B."/>
            <person name="Mehta T."/>
            <person name="Park D."/>
            <person name="Pearson M."/>
            <person name="Roberts A."/>
            <person name="Saif S."/>
            <person name="Shea T."/>
            <person name="Shenoy N."/>
            <person name="Sisk P."/>
            <person name="Stolte C."/>
            <person name="Sykes S."/>
            <person name="Walk T."/>
            <person name="White J."/>
            <person name="Yandava C."/>
            <person name="Klein B."/>
            <person name="McEwen J.G."/>
            <person name="Puccia R."/>
            <person name="Goldman G.H."/>
            <person name="Felipe M.S."/>
            <person name="Nino-Vega G."/>
            <person name="San-Blas G."/>
            <person name="Taylor J."/>
            <person name="Mendoza L."/>
            <person name="Galagan J."/>
            <person name="Nusbaum C."/>
            <person name="Birren B."/>
        </authorList>
    </citation>
    <scope>NUCLEOTIDE SEQUENCE [LARGE SCALE GENOMIC DNA]</scope>
    <source>
        <strain evidence="10">H88</strain>
    </source>
</reference>
<dbReference type="InterPro" id="IPR050082">
    <property type="entry name" value="RNA_methyltr_RlmE"/>
</dbReference>
<keyword evidence="4" id="KW-0808">Transferase</keyword>
<dbReference type="GO" id="GO:0051301">
    <property type="term" value="P:cell division"/>
    <property type="evidence" value="ECO:0007669"/>
    <property type="project" value="UniProtKB-KW"/>
</dbReference>
<feature type="domain" description="Ribosomal RNA methyltransferase FtsJ" evidence="8">
    <location>
        <begin position="576"/>
        <end position="833"/>
    </location>
</feature>
<comment type="similarity">
    <text evidence="1">Belongs to the class I-like SAM-binding methyltransferase superfamily. RNA methyltransferase RlmE family.</text>
</comment>
<evidence type="ECO:0000256" key="4">
    <source>
        <dbReference type="ARBA" id="ARBA00022679"/>
    </source>
</evidence>
<accession>F0US56</accession>
<dbReference type="InterPro" id="IPR029063">
    <property type="entry name" value="SAM-dependent_MTases_sf"/>
</dbReference>
<dbReference type="VEuPathDB" id="FungiDB:I7I53_01837"/>
<dbReference type="PANTHER" id="PTHR10920">
    <property type="entry name" value="RIBOSOMAL RNA METHYLTRANSFERASE"/>
    <property type="match status" value="1"/>
</dbReference>
<evidence type="ECO:0000256" key="2">
    <source>
        <dbReference type="ARBA" id="ARBA00022552"/>
    </source>
</evidence>
<evidence type="ECO:0000313" key="9">
    <source>
        <dbReference type="EMBL" id="EGC48733.1"/>
    </source>
</evidence>
<dbReference type="OrthoDB" id="20105at2759"/>
<feature type="compositionally biased region" description="Polar residues" evidence="7">
    <location>
        <begin position="398"/>
        <end position="415"/>
    </location>
</feature>
<keyword evidence="9" id="KW-0132">Cell division</keyword>
<dbReference type="GO" id="GO:0005739">
    <property type="term" value="C:mitochondrion"/>
    <property type="evidence" value="ECO:0007669"/>
    <property type="project" value="TreeGrafter"/>
</dbReference>
<dbReference type="EMBL" id="DS990642">
    <property type="protein sequence ID" value="EGC48733.1"/>
    <property type="molecule type" value="Genomic_DNA"/>
</dbReference>
<dbReference type="Pfam" id="PF01728">
    <property type="entry name" value="FtsJ"/>
    <property type="match status" value="1"/>
</dbReference>
<dbReference type="Proteomes" id="UP000008142">
    <property type="component" value="Unassembled WGS sequence"/>
</dbReference>
<feature type="region of interest" description="Disordered" evidence="7">
    <location>
        <begin position="252"/>
        <end position="439"/>
    </location>
</feature>